<evidence type="ECO:0000313" key="8">
    <source>
        <dbReference type="EMBL" id="TID27089.1"/>
    </source>
</evidence>
<dbReference type="PANTHER" id="PTHR33048:SF15">
    <property type="entry name" value="INTEGRAL MEMBRANE PROTEIN"/>
    <property type="match status" value="1"/>
</dbReference>
<sequence length="349" mass="37870">MIEATATSIPLTGLALAIFATSAVCLVLSVITVSLRLYVRMHDSTLGLDDGLILSGLLIYAVDVGLACHGATVGLGSKTAHINPFMIVEGMKYLMLWMLIYVIGLAVIKSSICFTLFRIAGGNIHYRIAIFVLLGLTVATFVVTFVGILLLCHPVSANWTGEGKCASMQTMVALSYTSTASTITTDLACVAVPGVMLWHVQMPLMKKVSVFVLLSFASIASITTIFRAPYIERYWKPLDNLTYWTGFIVLYSNVESAIGLIASSIPTLRKLFIRTTASKASSRVVAELAVFPSEPRRNKSSGFTNPTDQGISFATVRSSGNREAWTMIDDVESDSMTRMGKESYWAADK</sequence>
<evidence type="ECO:0000256" key="1">
    <source>
        <dbReference type="ARBA" id="ARBA00004141"/>
    </source>
</evidence>
<keyword evidence="2 6" id="KW-0812">Transmembrane</keyword>
<accession>A0A4Z1PVN8</accession>
<evidence type="ECO:0000256" key="2">
    <source>
        <dbReference type="ARBA" id="ARBA00022692"/>
    </source>
</evidence>
<dbReference type="InterPro" id="IPR049326">
    <property type="entry name" value="Rhodopsin_dom_fungi"/>
</dbReference>
<feature type="transmembrane region" description="Helical" evidence="6">
    <location>
        <begin position="14"/>
        <end position="39"/>
    </location>
</feature>
<comment type="caution">
    <text evidence="8">The sequence shown here is derived from an EMBL/GenBank/DDBJ whole genome shotgun (WGS) entry which is preliminary data.</text>
</comment>
<reference evidence="8 9" key="1">
    <citation type="submission" date="2019-04" db="EMBL/GenBank/DDBJ databases">
        <title>High contiguity whole genome sequence and gene annotation resource for two Venturia nashicola isolates.</title>
        <authorList>
            <person name="Prokchorchik M."/>
            <person name="Won K."/>
            <person name="Lee Y."/>
            <person name="Choi E.D."/>
            <person name="Segonzac C."/>
            <person name="Sohn K.H."/>
        </authorList>
    </citation>
    <scope>NUCLEOTIDE SEQUENCE [LARGE SCALE GENOMIC DNA]</scope>
    <source>
        <strain evidence="8 9">PRI2</strain>
    </source>
</reference>
<feature type="transmembrane region" description="Helical" evidence="6">
    <location>
        <begin position="129"/>
        <end position="151"/>
    </location>
</feature>
<evidence type="ECO:0000256" key="5">
    <source>
        <dbReference type="ARBA" id="ARBA00038359"/>
    </source>
</evidence>
<dbReference type="GO" id="GO:0016020">
    <property type="term" value="C:membrane"/>
    <property type="evidence" value="ECO:0007669"/>
    <property type="project" value="UniProtKB-SubCell"/>
</dbReference>
<dbReference type="PANTHER" id="PTHR33048">
    <property type="entry name" value="PTH11-LIKE INTEGRAL MEMBRANE PROTEIN (AFU_ORTHOLOGUE AFUA_5G11245)"/>
    <property type="match status" value="1"/>
</dbReference>
<protein>
    <recommendedName>
        <fullName evidence="7">Rhodopsin domain-containing protein</fullName>
    </recommendedName>
</protein>
<evidence type="ECO:0000256" key="4">
    <source>
        <dbReference type="ARBA" id="ARBA00023136"/>
    </source>
</evidence>
<dbReference type="Pfam" id="PF20684">
    <property type="entry name" value="Fung_rhodopsin"/>
    <property type="match status" value="1"/>
</dbReference>
<dbReference type="InterPro" id="IPR052337">
    <property type="entry name" value="SAT4-like"/>
</dbReference>
<comment type="similarity">
    <text evidence="5">Belongs to the SAT4 family.</text>
</comment>
<dbReference type="AlphaFoldDB" id="A0A4Z1PVN8"/>
<evidence type="ECO:0000256" key="3">
    <source>
        <dbReference type="ARBA" id="ARBA00022989"/>
    </source>
</evidence>
<proteinExistence type="inferred from homology"/>
<evidence type="ECO:0000259" key="7">
    <source>
        <dbReference type="Pfam" id="PF20684"/>
    </source>
</evidence>
<feature type="transmembrane region" description="Helical" evidence="6">
    <location>
        <begin position="243"/>
        <end position="265"/>
    </location>
</feature>
<feature type="domain" description="Rhodopsin" evidence="7">
    <location>
        <begin position="35"/>
        <end position="273"/>
    </location>
</feature>
<dbReference type="Proteomes" id="UP000298493">
    <property type="component" value="Unassembled WGS sequence"/>
</dbReference>
<dbReference type="STRING" id="86259.A0A4Z1PVN8"/>
<evidence type="ECO:0000313" key="9">
    <source>
        <dbReference type="Proteomes" id="UP000298493"/>
    </source>
</evidence>
<keyword evidence="4 6" id="KW-0472">Membrane</keyword>
<feature type="transmembrane region" description="Helical" evidence="6">
    <location>
        <begin position="171"/>
        <end position="198"/>
    </location>
</feature>
<evidence type="ECO:0000256" key="6">
    <source>
        <dbReference type="SAM" id="Phobius"/>
    </source>
</evidence>
<keyword evidence="3 6" id="KW-1133">Transmembrane helix</keyword>
<dbReference type="OrthoDB" id="9976870at2759"/>
<dbReference type="EMBL" id="SNSC02000002">
    <property type="protein sequence ID" value="TID27089.1"/>
    <property type="molecule type" value="Genomic_DNA"/>
</dbReference>
<feature type="transmembrane region" description="Helical" evidence="6">
    <location>
        <begin position="51"/>
        <end position="75"/>
    </location>
</feature>
<comment type="subcellular location">
    <subcellularLocation>
        <location evidence="1">Membrane</location>
        <topology evidence="1">Multi-pass membrane protein</topology>
    </subcellularLocation>
</comment>
<keyword evidence="9" id="KW-1185">Reference proteome</keyword>
<feature type="transmembrane region" description="Helical" evidence="6">
    <location>
        <begin position="210"/>
        <end position="231"/>
    </location>
</feature>
<name>A0A4Z1PVN8_9PEZI</name>
<organism evidence="8 9">
    <name type="scientific">Venturia nashicola</name>
    <dbReference type="NCBI Taxonomy" id="86259"/>
    <lineage>
        <taxon>Eukaryota</taxon>
        <taxon>Fungi</taxon>
        <taxon>Dikarya</taxon>
        <taxon>Ascomycota</taxon>
        <taxon>Pezizomycotina</taxon>
        <taxon>Dothideomycetes</taxon>
        <taxon>Pleosporomycetidae</taxon>
        <taxon>Venturiales</taxon>
        <taxon>Venturiaceae</taxon>
        <taxon>Venturia</taxon>
    </lineage>
</organism>
<feature type="transmembrane region" description="Helical" evidence="6">
    <location>
        <begin position="95"/>
        <end position="117"/>
    </location>
</feature>
<gene>
    <name evidence="8" type="ORF">E6O75_ATG01582</name>
</gene>